<gene>
    <name evidence="2" type="ORF">QYF61_011864</name>
</gene>
<name>A0AAN7N5I9_MYCAM</name>
<dbReference type="PANTHER" id="PTHR33332">
    <property type="entry name" value="REVERSE TRANSCRIPTASE DOMAIN-CONTAINING PROTEIN"/>
    <property type="match status" value="1"/>
</dbReference>
<reference evidence="2 3" key="1">
    <citation type="journal article" date="2023" name="J. Hered.">
        <title>Chromosome-level genome of the wood stork (Mycteria americana) provides insight into avian chromosome evolution.</title>
        <authorList>
            <person name="Flamio R. Jr."/>
            <person name="Ramstad K.M."/>
        </authorList>
    </citation>
    <scope>NUCLEOTIDE SEQUENCE [LARGE SCALE GENOMIC DNA]</scope>
    <source>
        <strain evidence="2">JAX WOST 10</strain>
    </source>
</reference>
<protein>
    <recommendedName>
        <fullName evidence="1">Reverse transcriptase domain-containing protein</fullName>
    </recommendedName>
</protein>
<sequence length="341" mass="38562">MASRSREVILPLYSALVRPHLEYCIQLWSPQHRKDMDLLERVQRRATKMIQGLEHLSYKDRLRQLRLFSMEKRRLWGELIAAFQYLKGAYKKNGDKLFSRACCDETRGGETLEQVAQRDGRCLISGNIQGQKGKKEDPGNYRPVSLTSVPGNIMEKVILGVIEKHLRDNAVIGHSQHRFMRGNKAFDTASHSILLDKMSSIRLDKSIIHWMNYWLTGRAQRVIVNEVTSGWWPVISGVPQGSILGPVLFNVSINDLATGIECTLSEFASDTKLGGTVDSLQCREALQLGSWAITNCMKFNKSKCLILHLGQGNPGYTSKLEDEKLESNPKKEIWGFGLMAS</sequence>
<accession>A0AAN7N5I9</accession>
<dbReference type="EMBL" id="JAUNZN010000004">
    <property type="protein sequence ID" value="KAK4822223.1"/>
    <property type="molecule type" value="Genomic_DNA"/>
</dbReference>
<evidence type="ECO:0000313" key="2">
    <source>
        <dbReference type="EMBL" id="KAK4822223.1"/>
    </source>
</evidence>
<feature type="domain" description="Reverse transcriptase" evidence="1">
    <location>
        <begin position="134"/>
        <end position="308"/>
    </location>
</feature>
<dbReference type="AlphaFoldDB" id="A0AAN7N5I9"/>
<dbReference type="SUPFAM" id="SSF56672">
    <property type="entry name" value="DNA/RNA polymerases"/>
    <property type="match status" value="1"/>
</dbReference>
<proteinExistence type="predicted"/>
<dbReference type="Pfam" id="PF00078">
    <property type="entry name" value="RVT_1"/>
    <property type="match status" value="1"/>
</dbReference>
<dbReference type="Proteomes" id="UP001333110">
    <property type="component" value="Unassembled WGS sequence"/>
</dbReference>
<organism evidence="2 3">
    <name type="scientific">Mycteria americana</name>
    <name type="common">Wood stork</name>
    <dbReference type="NCBI Taxonomy" id="33587"/>
    <lineage>
        <taxon>Eukaryota</taxon>
        <taxon>Metazoa</taxon>
        <taxon>Chordata</taxon>
        <taxon>Craniata</taxon>
        <taxon>Vertebrata</taxon>
        <taxon>Euteleostomi</taxon>
        <taxon>Archelosauria</taxon>
        <taxon>Archosauria</taxon>
        <taxon>Dinosauria</taxon>
        <taxon>Saurischia</taxon>
        <taxon>Theropoda</taxon>
        <taxon>Coelurosauria</taxon>
        <taxon>Aves</taxon>
        <taxon>Neognathae</taxon>
        <taxon>Neoaves</taxon>
        <taxon>Aequornithes</taxon>
        <taxon>Ciconiiformes</taxon>
        <taxon>Ciconiidae</taxon>
        <taxon>Mycteria</taxon>
    </lineage>
</organism>
<comment type="caution">
    <text evidence="2">The sequence shown here is derived from an EMBL/GenBank/DDBJ whole genome shotgun (WGS) entry which is preliminary data.</text>
</comment>
<dbReference type="InterPro" id="IPR043502">
    <property type="entry name" value="DNA/RNA_pol_sf"/>
</dbReference>
<evidence type="ECO:0000259" key="1">
    <source>
        <dbReference type="Pfam" id="PF00078"/>
    </source>
</evidence>
<evidence type="ECO:0000313" key="3">
    <source>
        <dbReference type="Proteomes" id="UP001333110"/>
    </source>
</evidence>
<dbReference type="InterPro" id="IPR000477">
    <property type="entry name" value="RT_dom"/>
</dbReference>
<keyword evidence="3" id="KW-1185">Reference proteome</keyword>